<dbReference type="OrthoDB" id="9772751at2"/>
<name>R4K258_CLOPA</name>
<dbReference type="PANTHER" id="PTHR44307">
    <property type="entry name" value="PHOSPHOETHANOLAMINE METHYLTRANSFERASE"/>
    <property type="match status" value="1"/>
</dbReference>
<comment type="pathway">
    <text evidence="4">Phospholipid metabolism.</text>
</comment>
<keyword evidence="7" id="KW-1185">Reference proteome</keyword>
<dbReference type="PANTHER" id="PTHR44307:SF2">
    <property type="entry name" value="PHOSPHOETHANOLAMINE METHYLTRANSFERASE ISOFORM X1"/>
    <property type="match status" value="1"/>
</dbReference>
<organism evidence="6 7">
    <name type="scientific">Clostridium pasteurianum BC1</name>
    <dbReference type="NCBI Taxonomy" id="86416"/>
    <lineage>
        <taxon>Bacteria</taxon>
        <taxon>Bacillati</taxon>
        <taxon>Bacillota</taxon>
        <taxon>Clostridia</taxon>
        <taxon>Eubacteriales</taxon>
        <taxon>Clostridiaceae</taxon>
        <taxon>Clostridium</taxon>
    </lineage>
</organism>
<sequence>MSEIAKKLNQCRKPTGEIGKFVVEGMNESHFELTSWGLDKINIKENSTILDIGCGGGRTVNRLISLAPKGKVFGIDYSTDCVKWASEYNKDFIDKGKVEIFHGSVDKLPFENEKFDIVSAVETIYFWPDVVNNLIEIKRVLKPSGKILVINEIYNDEKFKERNEEYVKTGGLKIYTPEEFEELFKEAGYSNIKVTVKEERNWIYGVAEK</sequence>
<proteinExistence type="predicted"/>
<evidence type="ECO:0000313" key="7">
    <source>
        <dbReference type="Proteomes" id="UP000013523"/>
    </source>
</evidence>
<dbReference type="Proteomes" id="UP000013523">
    <property type="component" value="Chromosome"/>
</dbReference>
<dbReference type="KEGG" id="cpas:Clopa_2318"/>
<gene>
    <name evidence="6" type="ORF">Clopa_2318</name>
</gene>
<dbReference type="EMBL" id="CP003261">
    <property type="protein sequence ID" value="AGK97182.1"/>
    <property type="molecule type" value="Genomic_DNA"/>
</dbReference>
<evidence type="ECO:0000313" key="6">
    <source>
        <dbReference type="EMBL" id="AGK97182.1"/>
    </source>
</evidence>
<dbReference type="GO" id="GO:0032259">
    <property type="term" value="P:methylation"/>
    <property type="evidence" value="ECO:0007669"/>
    <property type="project" value="UniProtKB-KW"/>
</dbReference>
<comment type="pathway">
    <text evidence="1">Lipid metabolism.</text>
</comment>
<reference evidence="6 7" key="1">
    <citation type="submission" date="2012-01" db="EMBL/GenBank/DDBJ databases">
        <title>Complete sequence of chromosome of Clostridium pasteurianum BC1.</title>
        <authorList>
            <consortium name="US DOE Joint Genome Institute"/>
            <person name="Lucas S."/>
            <person name="Han J."/>
            <person name="Lapidus A."/>
            <person name="Cheng J.-F."/>
            <person name="Goodwin L."/>
            <person name="Pitluck S."/>
            <person name="Peters L."/>
            <person name="Mikhailova N."/>
            <person name="Teshima H."/>
            <person name="Detter J.C."/>
            <person name="Han C."/>
            <person name="Tapia R."/>
            <person name="Land M."/>
            <person name="Hauser L."/>
            <person name="Kyrpides N."/>
            <person name="Ivanova N."/>
            <person name="Pagani I."/>
            <person name="Dunn J."/>
            <person name="Taghavi S."/>
            <person name="Francis A."/>
            <person name="van der Lelie D."/>
            <person name="Woyke T."/>
        </authorList>
    </citation>
    <scope>NUCLEOTIDE SEQUENCE [LARGE SCALE GENOMIC DNA]</scope>
    <source>
        <strain evidence="6 7">BC1</strain>
    </source>
</reference>
<evidence type="ECO:0000256" key="4">
    <source>
        <dbReference type="ARBA" id="ARBA00025707"/>
    </source>
</evidence>
<evidence type="ECO:0000256" key="3">
    <source>
        <dbReference type="ARBA" id="ARBA00022679"/>
    </source>
</evidence>
<keyword evidence="3" id="KW-0808">Transferase</keyword>
<dbReference type="InterPro" id="IPR029063">
    <property type="entry name" value="SAM-dependent_MTases_sf"/>
</dbReference>
<accession>R4K258</accession>
<dbReference type="InterPro" id="IPR025714">
    <property type="entry name" value="Methyltranfer_dom"/>
</dbReference>
<dbReference type="eggNOG" id="COG0500">
    <property type="taxonomic scope" value="Bacteria"/>
</dbReference>
<dbReference type="Pfam" id="PF13847">
    <property type="entry name" value="Methyltransf_31"/>
    <property type="match status" value="1"/>
</dbReference>
<dbReference type="HOGENOM" id="CLU_081534_1_2_9"/>
<evidence type="ECO:0000259" key="5">
    <source>
        <dbReference type="Pfam" id="PF13847"/>
    </source>
</evidence>
<dbReference type="SUPFAM" id="SSF53335">
    <property type="entry name" value="S-adenosyl-L-methionine-dependent methyltransferases"/>
    <property type="match status" value="1"/>
</dbReference>
<dbReference type="PATRIC" id="fig|86416.3.peg.2301"/>
<evidence type="ECO:0000256" key="2">
    <source>
        <dbReference type="ARBA" id="ARBA00022603"/>
    </source>
</evidence>
<evidence type="ECO:0000256" key="1">
    <source>
        <dbReference type="ARBA" id="ARBA00005189"/>
    </source>
</evidence>
<dbReference type="Gene3D" id="3.40.50.150">
    <property type="entry name" value="Vaccinia Virus protein VP39"/>
    <property type="match status" value="1"/>
</dbReference>
<feature type="domain" description="Methyltransferase" evidence="5">
    <location>
        <begin position="44"/>
        <end position="188"/>
    </location>
</feature>
<dbReference type="GO" id="GO:0008757">
    <property type="term" value="F:S-adenosylmethionine-dependent methyltransferase activity"/>
    <property type="evidence" value="ECO:0007669"/>
    <property type="project" value="InterPro"/>
</dbReference>
<dbReference type="STRING" id="86416.Clopa_2318"/>
<protein>
    <submittedName>
        <fullName evidence="6">Methylase involved in ubiquinone/menaquinone biosynthesis</fullName>
    </submittedName>
</protein>
<keyword evidence="2 6" id="KW-0489">Methyltransferase</keyword>
<dbReference type="CDD" id="cd02440">
    <property type="entry name" value="AdoMet_MTases"/>
    <property type="match status" value="1"/>
</dbReference>
<keyword evidence="6" id="KW-0830">Ubiquinone</keyword>
<dbReference type="AlphaFoldDB" id="R4K258"/>
<dbReference type="RefSeq" id="WP_015615487.1">
    <property type="nucleotide sequence ID" value="NC_021182.1"/>
</dbReference>